<sequence length="125" mass="14156">MLKENGLEDSKDLLVKNYSKGMKQRLSLAIIDLYNPSLLILDEPILGLDIVGVNHLKSTLKDYRSRGCSILFTTHDIHFFQEISDNVTLINEGKNIDGGSTSDWLSKYENIEVAMIDKLKIKMGR</sequence>
<evidence type="ECO:0000313" key="6">
    <source>
        <dbReference type="Proteomes" id="UP000434639"/>
    </source>
</evidence>
<dbReference type="Proteomes" id="UP000434639">
    <property type="component" value="Unassembled WGS sequence"/>
</dbReference>
<accession>A0A7X2S5M9</accession>
<gene>
    <name evidence="5" type="ORF">GKZ89_11805</name>
</gene>
<protein>
    <submittedName>
        <fullName evidence="5">ATP-binding cassette domain-containing protein</fullName>
    </submittedName>
</protein>
<keyword evidence="1" id="KW-0813">Transport</keyword>
<dbReference type="InterPro" id="IPR027417">
    <property type="entry name" value="P-loop_NTPase"/>
</dbReference>
<evidence type="ECO:0000256" key="3">
    <source>
        <dbReference type="ARBA" id="ARBA00022840"/>
    </source>
</evidence>
<feature type="domain" description="ABC transporter" evidence="4">
    <location>
        <begin position="2"/>
        <end position="45"/>
    </location>
</feature>
<dbReference type="Gene3D" id="3.40.50.300">
    <property type="entry name" value="P-loop containing nucleotide triphosphate hydrolases"/>
    <property type="match status" value="1"/>
</dbReference>
<evidence type="ECO:0000313" key="5">
    <source>
        <dbReference type="EMBL" id="MTH54094.1"/>
    </source>
</evidence>
<dbReference type="InterPro" id="IPR003439">
    <property type="entry name" value="ABC_transporter-like_ATP-bd"/>
</dbReference>
<keyword evidence="2" id="KW-0547">Nucleotide-binding</keyword>
<keyword evidence="3 5" id="KW-0067">ATP-binding</keyword>
<organism evidence="5 6">
    <name type="scientific">Metabacillus mangrovi</name>
    <dbReference type="NCBI Taxonomy" id="1491830"/>
    <lineage>
        <taxon>Bacteria</taxon>
        <taxon>Bacillati</taxon>
        <taxon>Bacillota</taxon>
        <taxon>Bacilli</taxon>
        <taxon>Bacillales</taxon>
        <taxon>Bacillaceae</taxon>
        <taxon>Metabacillus</taxon>
    </lineage>
</organism>
<dbReference type="AlphaFoldDB" id="A0A7X2S5M9"/>
<dbReference type="Pfam" id="PF00005">
    <property type="entry name" value="ABC_tran"/>
    <property type="match status" value="1"/>
</dbReference>
<keyword evidence="6" id="KW-1185">Reference proteome</keyword>
<dbReference type="PANTHER" id="PTHR42939:SF1">
    <property type="entry name" value="ABC TRANSPORTER ATP-BINDING PROTEIN ALBC-RELATED"/>
    <property type="match status" value="1"/>
</dbReference>
<evidence type="ECO:0000256" key="2">
    <source>
        <dbReference type="ARBA" id="ARBA00022741"/>
    </source>
</evidence>
<dbReference type="InterPro" id="IPR051782">
    <property type="entry name" value="ABC_Transporter_VariousFunc"/>
</dbReference>
<name>A0A7X2S5M9_9BACI</name>
<dbReference type="EMBL" id="WMIB01000011">
    <property type="protein sequence ID" value="MTH54094.1"/>
    <property type="molecule type" value="Genomic_DNA"/>
</dbReference>
<evidence type="ECO:0000256" key="1">
    <source>
        <dbReference type="ARBA" id="ARBA00022448"/>
    </source>
</evidence>
<dbReference type="PANTHER" id="PTHR42939">
    <property type="entry name" value="ABC TRANSPORTER ATP-BINDING PROTEIN ALBC-RELATED"/>
    <property type="match status" value="1"/>
</dbReference>
<evidence type="ECO:0000259" key="4">
    <source>
        <dbReference type="Pfam" id="PF00005"/>
    </source>
</evidence>
<dbReference type="SUPFAM" id="SSF52540">
    <property type="entry name" value="P-loop containing nucleoside triphosphate hydrolases"/>
    <property type="match status" value="1"/>
</dbReference>
<reference evidence="5 6" key="1">
    <citation type="journal article" date="2017" name="Int. J. Syst. Evol. Microbiol.">
        <title>Bacillus mangrovi sp. nov., isolated from a sediment sample from a mangrove forest.</title>
        <authorList>
            <person name="Gupta V."/>
            <person name="Singh P.K."/>
            <person name="Korpole S."/>
            <person name="Tanuku N.R.S."/>
            <person name="Pinnaka A.K."/>
        </authorList>
    </citation>
    <scope>NUCLEOTIDE SEQUENCE [LARGE SCALE GENOMIC DNA]</scope>
    <source>
        <strain evidence="5 6">KCTC 33872</strain>
    </source>
</reference>
<dbReference type="GO" id="GO:0016887">
    <property type="term" value="F:ATP hydrolysis activity"/>
    <property type="evidence" value="ECO:0007669"/>
    <property type="project" value="InterPro"/>
</dbReference>
<proteinExistence type="predicted"/>
<dbReference type="GO" id="GO:0005524">
    <property type="term" value="F:ATP binding"/>
    <property type="evidence" value="ECO:0007669"/>
    <property type="project" value="UniProtKB-KW"/>
</dbReference>
<comment type="caution">
    <text evidence="5">The sequence shown here is derived from an EMBL/GenBank/DDBJ whole genome shotgun (WGS) entry which is preliminary data.</text>
</comment>